<sequence>MEDQQRWRWRWRSCRAALLLLLFTATADASSLGSQEHGDGDGDGDDGDKAAVERLRQYLRFPTVHPDPDYGPAVQFLLAQAASLALDTMVKEFVAKKPVVLLTWRGQDPSLPSILLNSHMDVVPVEVEDWKYDPFGAFMDSNGDIYARGAQDMKSIGIMYLEAIRNLKKTGFRPLRNVHISFVPDEEIGGVDGFGQFSKSEEFRNLNLAVGLDEGSGTETESYRTFAGEKSPWWLSIKAVGTPGHGSKLYDNSAVENLLKSIEAISIFRTSEFDKIKSGKATLADVVSVNPVFLKAGTPTPTGFVMNVQPSEAEAGFDIRLPPFADRKAIERRIADEWAPPLRNMTYKFILKSGGEGNASAIAAESSKLWWKLFETALAKAGVKFSKPEIIYGTTDARYVRDQGVPALGFSPIANTISLLHNHNEYLNMKEFLKGIKVYEEILRIFANYKNFDYHSDAAIYVIDSLYIRNF</sequence>
<dbReference type="EMBL" id="CM055112">
    <property type="protein sequence ID" value="KAJ7517877.1"/>
    <property type="molecule type" value="Genomic_DNA"/>
</dbReference>
<evidence type="ECO:0000313" key="1">
    <source>
        <dbReference type="EMBL" id="KAJ7517877.1"/>
    </source>
</evidence>
<keyword evidence="2" id="KW-1185">Reference proteome</keyword>
<protein>
    <submittedName>
        <fullName evidence="1">Uncharacterized protein</fullName>
    </submittedName>
</protein>
<proteinExistence type="predicted"/>
<comment type="caution">
    <text evidence="1">The sequence shown here is derived from an EMBL/GenBank/DDBJ whole genome shotgun (WGS) entry which is preliminary data.</text>
</comment>
<dbReference type="Proteomes" id="UP001162992">
    <property type="component" value="Chromosome 21"/>
</dbReference>
<organism evidence="1 2">
    <name type="scientific">Diphasiastrum complanatum</name>
    <name type="common">Issler's clubmoss</name>
    <name type="synonym">Lycopodium complanatum</name>
    <dbReference type="NCBI Taxonomy" id="34168"/>
    <lineage>
        <taxon>Eukaryota</taxon>
        <taxon>Viridiplantae</taxon>
        <taxon>Streptophyta</taxon>
        <taxon>Embryophyta</taxon>
        <taxon>Tracheophyta</taxon>
        <taxon>Lycopodiopsida</taxon>
        <taxon>Lycopodiales</taxon>
        <taxon>Lycopodiaceae</taxon>
        <taxon>Lycopodioideae</taxon>
        <taxon>Diphasiastrum</taxon>
    </lineage>
</organism>
<gene>
    <name evidence="1" type="ORF">O6H91_21G044100</name>
</gene>
<accession>A0ACC2AL90</accession>
<evidence type="ECO:0000313" key="2">
    <source>
        <dbReference type="Proteomes" id="UP001162992"/>
    </source>
</evidence>
<reference evidence="2" key="1">
    <citation type="journal article" date="2024" name="Proc. Natl. Acad. Sci. U.S.A.">
        <title>Extraordinary preservation of gene collinearity over three hundred million years revealed in homosporous lycophytes.</title>
        <authorList>
            <person name="Li C."/>
            <person name="Wickell D."/>
            <person name="Kuo L.Y."/>
            <person name="Chen X."/>
            <person name="Nie B."/>
            <person name="Liao X."/>
            <person name="Peng D."/>
            <person name="Ji J."/>
            <person name="Jenkins J."/>
            <person name="Williams M."/>
            <person name="Shu S."/>
            <person name="Plott C."/>
            <person name="Barry K."/>
            <person name="Rajasekar S."/>
            <person name="Grimwood J."/>
            <person name="Han X."/>
            <person name="Sun S."/>
            <person name="Hou Z."/>
            <person name="He W."/>
            <person name="Dai G."/>
            <person name="Sun C."/>
            <person name="Schmutz J."/>
            <person name="Leebens-Mack J.H."/>
            <person name="Li F.W."/>
            <person name="Wang L."/>
        </authorList>
    </citation>
    <scope>NUCLEOTIDE SEQUENCE [LARGE SCALE GENOMIC DNA]</scope>
    <source>
        <strain evidence="2">cv. PW_Plant_1</strain>
    </source>
</reference>
<name>A0ACC2AL90_DIPCM</name>